<dbReference type="InterPro" id="IPR000522">
    <property type="entry name" value="ABC_transptr_permease_BtuC"/>
</dbReference>
<name>A0ABQ6YRW3_9NOCA</name>
<comment type="caution">
    <text evidence="9">The sequence shown here is derived from an EMBL/GenBank/DDBJ whole genome shotgun (WGS) entry which is preliminary data.</text>
</comment>
<evidence type="ECO:0000256" key="5">
    <source>
        <dbReference type="ARBA" id="ARBA00022692"/>
    </source>
</evidence>
<sequence length="367" mass="37527">MRQHSVAPTGSKAARTTGTGIDFGRATLVVRLGPLGLTARIGVRTVVVCAILLLIAGATAVFALGSGDFEIPAPRVLRALFIGDERFDRLVVFDWRLPRILLALALGAALGVSGAILQSVTRNPLGSPDIIGFSTGAYTGALLVILTLGGGSFQTAAGAMAGGLGAALVIHLLAFRHNVTGFRLIIVGIGVSAMLASVNTWLIMRADLDAAMSAAAWGAGSLNGLSWAQVTPTMIVLAVLALALIPAAPRLRILELGDDTARALGLDASRATGWLIALSVGFTSLATAVAGPIAFVALAAPHLARKLTRTPSIALAPAAVMGATLLVTCDWIAQHAFAPTTIPVGIVTGSIGGLYLAYLLVAEARRK</sequence>
<organism evidence="9 10">
    <name type="scientific">Nocardia caishijiensis</name>
    <dbReference type="NCBI Taxonomy" id="184756"/>
    <lineage>
        <taxon>Bacteria</taxon>
        <taxon>Bacillati</taxon>
        <taxon>Actinomycetota</taxon>
        <taxon>Actinomycetes</taxon>
        <taxon>Mycobacteriales</taxon>
        <taxon>Nocardiaceae</taxon>
        <taxon>Nocardia</taxon>
    </lineage>
</organism>
<dbReference type="RefSeq" id="WP_067981532.1">
    <property type="nucleotide sequence ID" value="NZ_VMSD01000002.1"/>
</dbReference>
<keyword evidence="7 8" id="KW-0472">Membrane</keyword>
<keyword evidence="3" id="KW-0813">Transport</keyword>
<proteinExistence type="inferred from homology"/>
<feature type="transmembrane region" description="Helical" evidence="8">
    <location>
        <begin position="182"/>
        <end position="204"/>
    </location>
</feature>
<gene>
    <name evidence="9" type="ORF">FNL39_102671</name>
</gene>
<protein>
    <submittedName>
        <fullName evidence="9">Iron complex transport system permease protein</fullName>
    </submittedName>
</protein>
<evidence type="ECO:0000256" key="4">
    <source>
        <dbReference type="ARBA" id="ARBA00022475"/>
    </source>
</evidence>
<reference evidence="9 10" key="1">
    <citation type="submission" date="2019-07" db="EMBL/GenBank/DDBJ databases">
        <title>Genomic Encyclopedia of Type Strains, Phase IV (KMG-IV): sequencing the most valuable type-strain genomes for metagenomic binning, comparative biology and taxonomic classification.</title>
        <authorList>
            <person name="Goeker M."/>
        </authorList>
    </citation>
    <scope>NUCLEOTIDE SEQUENCE [LARGE SCALE GENOMIC DNA]</scope>
    <source>
        <strain evidence="9 10">DSM 44831</strain>
    </source>
</reference>
<evidence type="ECO:0000256" key="2">
    <source>
        <dbReference type="ARBA" id="ARBA00007935"/>
    </source>
</evidence>
<feature type="transmembrane region" description="Helical" evidence="8">
    <location>
        <begin position="274"/>
        <end position="300"/>
    </location>
</feature>
<evidence type="ECO:0000313" key="10">
    <source>
        <dbReference type="Proteomes" id="UP000798951"/>
    </source>
</evidence>
<dbReference type="CDD" id="cd06550">
    <property type="entry name" value="TM_ABC_iron-siderophores_like"/>
    <property type="match status" value="1"/>
</dbReference>
<feature type="transmembrane region" description="Helical" evidence="8">
    <location>
        <begin position="156"/>
        <end position="175"/>
    </location>
</feature>
<keyword evidence="4" id="KW-1003">Cell membrane</keyword>
<dbReference type="PANTHER" id="PTHR30472:SF24">
    <property type="entry name" value="FERRIC ENTEROBACTIN TRANSPORT SYSTEM PERMEASE PROTEIN FEPG"/>
    <property type="match status" value="1"/>
</dbReference>
<feature type="transmembrane region" description="Helical" evidence="8">
    <location>
        <begin position="130"/>
        <end position="150"/>
    </location>
</feature>
<keyword evidence="6 8" id="KW-1133">Transmembrane helix</keyword>
<accession>A0ABQ6YRW3</accession>
<feature type="transmembrane region" description="Helical" evidence="8">
    <location>
        <begin position="100"/>
        <end position="118"/>
    </location>
</feature>
<keyword evidence="10" id="KW-1185">Reference proteome</keyword>
<evidence type="ECO:0000256" key="8">
    <source>
        <dbReference type="SAM" id="Phobius"/>
    </source>
</evidence>
<evidence type="ECO:0000256" key="1">
    <source>
        <dbReference type="ARBA" id="ARBA00004651"/>
    </source>
</evidence>
<comment type="subcellular location">
    <subcellularLocation>
        <location evidence="1">Cell membrane</location>
        <topology evidence="1">Multi-pass membrane protein</topology>
    </subcellularLocation>
</comment>
<feature type="transmembrane region" description="Helical" evidence="8">
    <location>
        <begin position="235"/>
        <end position="254"/>
    </location>
</feature>
<keyword evidence="5 8" id="KW-0812">Transmembrane</keyword>
<evidence type="ECO:0000313" key="9">
    <source>
        <dbReference type="EMBL" id="KAF0848519.1"/>
    </source>
</evidence>
<dbReference type="PANTHER" id="PTHR30472">
    <property type="entry name" value="FERRIC ENTEROBACTIN TRANSPORT SYSTEM PERMEASE PROTEIN"/>
    <property type="match status" value="1"/>
</dbReference>
<feature type="transmembrane region" description="Helical" evidence="8">
    <location>
        <begin position="340"/>
        <end position="361"/>
    </location>
</feature>
<dbReference type="SUPFAM" id="SSF81345">
    <property type="entry name" value="ABC transporter involved in vitamin B12 uptake, BtuC"/>
    <property type="match status" value="1"/>
</dbReference>
<comment type="similarity">
    <text evidence="2">Belongs to the binding-protein-dependent transport system permease family. FecCD subfamily.</text>
</comment>
<dbReference type="Pfam" id="PF01032">
    <property type="entry name" value="FecCD"/>
    <property type="match status" value="1"/>
</dbReference>
<evidence type="ECO:0000256" key="7">
    <source>
        <dbReference type="ARBA" id="ARBA00023136"/>
    </source>
</evidence>
<dbReference type="Proteomes" id="UP000798951">
    <property type="component" value="Unassembled WGS sequence"/>
</dbReference>
<evidence type="ECO:0000256" key="6">
    <source>
        <dbReference type="ARBA" id="ARBA00022989"/>
    </source>
</evidence>
<feature type="transmembrane region" description="Helical" evidence="8">
    <location>
        <begin position="41"/>
        <end position="64"/>
    </location>
</feature>
<dbReference type="InterPro" id="IPR037294">
    <property type="entry name" value="ABC_BtuC-like"/>
</dbReference>
<dbReference type="Gene3D" id="1.10.3470.10">
    <property type="entry name" value="ABC transporter involved in vitamin B12 uptake, BtuC"/>
    <property type="match status" value="1"/>
</dbReference>
<dbReference type="EMBL" id="VMSD01000002">
    <property type="protein sequence ID" value="KAF0848519.1"/>
    <property type="molecule type" value="Genomic_DNA"/>
</dbReference>
<evidence type="ECO:0000256" key="3">
    <source>
        <dbReference type="ARBA" id="ARBA00022448"/>
    </source>
</evidence>